<reference evidence="7 8" key="1">
    <citation type="submission" date="2019-02" db="EMBL/GenBank/DDBJ databases">
        <title>Deep-cultivation of Planctomycetes and their phenomic and genomic characterization uncovers novel biology.</title>
        <authorList>
            <person name="Wiegand S."/>
            <person name="Jogler M."/>
            <person name="Boedeker C."/>
            <person name="Pinto D."/>
            <person name="Vollmers J."/>
            <person name="Rivas-Marin E."/>
            <person name="Kohn T."/>
            <person name="Peeters S.H."/>
            <person name="Heuer A."/>
            <person name="Rast P."/>
            <person name="Oberbeckmann S."/>
            <person name="Bunk B."/>
            <person name="Jeske O."/>
            <person name="Meyerdierks A."/>
            <person name="Storesund J.E."/>
            <person name="Kallscheuer N."/>
            <person name="Luecker S."/>
            <person name="Lage O.M."/>
            <person name="Pohl T."/>
            <person name="Merkel B.J."/>
            <person name="Hornburger P."/>
            <person name="Mueller R.-W."/>
            <person name="Bruemmer F."/>
            <person name="Labrenz M."/>
            <person name="Spormann A.M."/>
            <person name="Op Den Camp H."/>
            <person name="Overmann J."/>
            <person name="Amann R."/>
            <person name="Jetten M.S.M."/>
            <person name="Mascher T."/>
            <person name="Medema M.H."/>
            <person name="Devos D.P."/>
            <person name="Kaster A.-K."/>
            <person name="Ovreas L."/>
            <person name="Rohde M."/>
            <person name="Galperin M.Y."/>
            <person name="Jogler C."/>
        </authorList>
    </citation>
    <scope>NUCLEOTIDE SEQUENCE [LARGE SCALE GENOMIC DNA]</scope>
    <source>
        <strain evidence="7 8">Pla111</strain>
    </source>
</reference>
<evidence type="ECO:0000313" key="7">
    <source>
        <dbReference type="EMBL" id="TWT48963.1"/>
    </source>
</evidence>
<dbReference type="SUPFAM" id="SSF88946">
    <property type="entry name" value="Sigma2 domain of RNA polymerase sigma factors"/>
    <property type="match status" value="1"/>
</dbReference>
<dbReference type="GO" id="GO:0003677">
    <property type="term" value="F:DNA binding"/>
    <property type="evidence" value="ECO:0007669"/>
    <property type="project" value="UniProtKB-KW"/>
</dbReference>
<evidence type="ECO:0000259" key="6">
    <source>
        <dbReference type="Pfam" id="PF07638"/>
    </source>
</evidence>
<evidence type="ECO:0000256" key="1">
    <source>
        <dbReference type="ARBA" id="ARBA00010641"/>
    </source>
</evidence>
<dbReference type="InterPro" id="IPR053812">
    <property type="entry name" value="HTH_Sigma70_ECF-like"/>
</dbReference>
<dbReference type="PANTHER" id="PTHR43133">
    <property type="entry name" value="RNA POLYMERASE ECF-TYPE SIGMA FACTO"/>
    <property type="match status" value="1"/>
</dbReference>
<feature type="domain" description="RNA polymerase sigma-70 ECF-like HTH" evidence="6">
    <location>
        <begin position="9"/>
        <end position="189"/>
    </location>
</feature>
<proteinExistence type="inferred from homology"/>
<keyword evidence="2" id="KW-0805">Transcription regulation</keyword>
<evidence type="ECO:0000256" key="2">
    <source>
        <dbReference type="ARBA" id="ARBA00023015"/>
    </source>
</evidence>
<dbReference type="InterPro" id="IPR039425">
    <property type="entry name" value="RNA_pol_sigma-70-like"/>
</dbReference>
<sequence>MQDGSPSPTWLDALRSGDEAAAEALWSRYFERLAAVARVRLQRVSPEVSGDDIALSALKSVMLGCEQGRFPKLTDEDSLWPLLVTITARKAVDARRRHRATKRDAALTERPADLSAMIGQEPTVEFSAQVADELERLVTLFDDPSLRVIAQRKLEGYSHQEIAEELGCAKRTVIRKLERIRREWSDPEVNKA</sequence>
<dbReference type="GO" id="GO:0016987">
    <property type="term" value="F:sigma factor activity"/>
    <property type="evidence" value="ECO:0007669"/>
    <property type="project" value="UniProtKB-KW"/>
</dbReference>
<dbReference type="EMBL" id="SJPH01000001">
    <property type="protein sequence ID" value="TWT48963.1"/>
    <property type="molecule type" value="Genomic_DNA"/>
</dbReference>
<dbReference type="AlphaFoldDB" id="A0A5C5WG26"/>
<dbReference type="PANTHER" id="PTHR43133:SF8">
    <property type="entry name" value="RNA POLYMERASE SIGMA FACTOR HI_1459-RELATED"/>
    <property type="match status" value="1"/>
</dbReference>
<protein>
    <submittedName>
        <fullName evidence="7">RNA polymerase sigma factor</fullName>
    </submittedName>
</protein>
<evidence type="ECO:0000256" key="3">
    <source>
        <dbReference type="ARBA" id="ARBA00023082"/>
    </source>
</evidence>
<gene>
    <name evidence="7" type="ORF">Pla111_07410</name>
</gene>
<dbReference type="Gene3D" id="1.10.1740.10">
    <property type="match status" value="1"/>
</dbReference>
<dbReference type="InterPro" id="IPR013324">
    <property type="entry name" value="RNA_pol_sigma_r3/r4-like"/>
</dbReference>
<accession>A0A5C5WG26</accession>
<comment type="caution">
    <text evidence="7">The sequence shown here is derived from an EMBL/GenBank/DDBJ whole genome shotgun (WGS) entry which is preliminary data.</text>
</comment>
<keyword evidence="5" id="KW-0804">Transcription</keyword>
<dbReference type="OrthoDB" id="291381at2"/>
<dbReference type="InterPro" id="IPR013325">
    <property type="entry name" value="RNA_pol_sigma_r2"/>
</dbReference>
<evidence type="ECO:0000256" key="4">
    <source>
        <dbReference type="ARBA" id="ARBA00023125"/>
    </source>
</evidence>
<keyword evidence="4" id="KW-0238">DNA-binding</keyword>
<dbReference type="InterPro" id="IPR036388">
    <property type="entry name" value="WH-like_DNA-bd_sf"/>
</dbReference>
<dbReference type="Gene3D" id="1.10.10.10">
    <property type="entry name" value="Winged helix-like DNA-binding domain superfamily/Winged helix DNA-binding domain"/>
    <property type="match status" value="1"/>
</dbReference>
<keyword evidence="8" id="KW-1185">Reference proteome</keyword>
<evidence type="ECO:0000313" key="8">
    <source>
        <dbReference type="Proteomes" id="UP000318995"/>
    </source>
</evidence>
<dbReference type="SUPFAM" id="SSF88659">
    <property type="entry name" value="Sigma3 and sigma4 domains of RNA polymerase sigma factors"/>
    <property type="match status" value="1"/>
</dbReference>
<keyword evidence="3" id="KW-0731">Sigma factor</keyword>
<dbReference type="Pfam" id="PF07638">
    <property type="entry name" value="Sigma70_ECF"/>
    <property type="match status" value="1"/>
</dbReference>
<dbReference type="Proteomes" id="UP000318995">
    <property type="component" value="Unassembled WGS sequence"/>
</dbReference>
<dbReference type="GO" id="GO:0006352">
    <property type="term" value="P:DNA-templated transcription initiation"/>
    <property type="evidence" value="ECO:0007669"/>
    <property type="project" value="InterPro"/>
</dbReference>
<organism evidence="7 8">
    <name type="scientific">Botrimarina hoheduenensis</name>
    <dbReference type="NCBI Taxonomy" id="2528000"/>
    <lineage>
        <taxon>Bacteria</taxon>
        <taxon>Pseudomonadati</taxon>
        <taxon>Planctomycetota</taxon>
        <taxon>Planctomycetia</taxon>
        <taxon>Pirellulales</taxon>
        <taxon>Lacipirellulaceae</taxon>
        <taxon>Botrimarina</taxon>
    </lineage>
</organism>
<evidence type="ECO:0000256" key="5">
    <source>
        <dbReference type="ARBA" id="ARBA00023163"/>
    </source>
</evidence>
<comment type="similarity">
    <text evidence="1">Belongs to the sigma-70 factor family. ECF subfamily.</text>
</comment>
<name>A0A5C5WG26_9BACT</name>